<dbReference type="EC" id="2.7.1.191" evidence="9"/>
<keyword evidence="3" id="KW-0963">Cytoplasm</keyword>
<dbReference type="InterPro" id="IPR036667">
    <property type="entry name" value="PTS_IIB_sorbose-sp_sf"/>
</dbReference>
<dbReference type="InterPro" id="IPR004720">
    <property type="entry name" value="PTS_IIB_sorbose-sp"/>
</dbReference>
<dbReference type="GO" id="GO:0008982">
    <property type="term" value="F:protein-N(PI)-phosphohistidine-sugar phosphotransferase activity"/>
    <property type="evidence" value="ECO:0007669"/>
    <property type="project" value="InterPro"/>
</dbReference>
<evidence type="ECO:0000313" key="9">
    <source>
        <dbReference type="EMBL" id="ANU38147.1"/>
    </source>
</evidence>
<evidence type="ECO:0000256" key="4">
    <source>
        <dbReference type="ARBA" id="ARBA00022597"/>
    </source>
</evidence>
<feature type="domain" description="PTS EIIB type-4" evidence="8">
    <location>
        <begin position="1"/>
        <end position="162"/>
    </location>
</feature>
<dbReference type="GO" id="GO:0016301">
    <property type="term" value="F:kinase activity"/>
    <property type="evidence" value="ECO:0007669"/>
    <property type="project" value="UniProtKB-KW"/>
</dbReference>
<comment type="subcellular location">
    <subcellularLocation>
        <location evidence="1">Cytoplasm</location>
    </subcellularLocation>
</comment>
<accession>A0A1C7FEM0</accession>
<evidence type="ECO:0000256" key="2">
    <source>
        <dbReference type="ARBA" id="ARBA00022448"/>
    </source>
</evidence>
<keyword evidence="2" id="KW-0813">Transport</keyword>
<dbReference type="RefSeq" id="WP_065546072.1">
    <property type="nucleotide sequence ID" value="NZ_CP016415.1"/>
</dbReference>
<dbReference type="GO" id="GO:0005737">
    <property type="term" value="C:cytoplasm"/>
    <property type="evidence" value="ECO:0007669"/>
    <property type="project" value="UniProtKB-SubCell"/>
</dbReference>
<evidence type="ECO:0000256" key="5">
    <source>
        <dbReference type="ARBA" id="ARBA00022679"/>
    </source>
</evidence>
<keyword evidence="7" id="KW-0418">Kinase</keyword>
<dbReference type="AlphaFoldDB" id="A0A1C7FEM0"/>
<gene>
    <name evidence="9" type="primary">manX</name>
    <name evidence="9" type="ORF">VSVS05_03109</name>
</gene>
<dbReference type="PROSITE" id="PS51101">
    <property type="entry name" value="PTS_EIIB_TYPE_4"/>
    <property type="match status" value="1"/>
</dbReference>
<dbReference type="EMBL" id="CP016415">
    <property type="protein sequence ID" value="ANU38147.1"/>
    <property type="molecule type" value="Genomic_DNA"/>
</dbReference>
<evidence type="ECO:0000256" key="3">
    <source>
        <dbReference type="ARBA" id="ARBA00022490"/>
    </source>
</evidence>
<name>A0A1C7FEM0_9VIBR</name>
<evidence type="ECO:0000313" key="10">
    <source>
        <dbReference type="Proteomes" id="UP000092528"/>
    </source>
</evidence>
<evidence type="ECO:0000256" key="6">
    <source>
        <dbReference type="ARBA" id="ARBA00022683"/>
    </source>
</evidence>
<sequence>MKNEIKHIRIDGRLIHGQVVTKWVFVTEVNRIIVVDDELLNNPIEKNALKMSTPSNIKLSILSAESAARNINAGNYQNQSVMILVKVPKYLKMLSEFGLEMDSINVGNISQKDGSIQVKPSVFLSDENICDLRYLISKGINVTTQMVPAETAENMSDILNGM</sequence>
<evidence type="ECO:0000256" key="7">
    <source>
        <dbReference type="ARBA" id="ARBA00022777"/>
    </source>
</evidence>
<reference evidence="9 10" key="1">
    <citation type="submission" date="2016-07" db="EMBL/GenBank/DDBJ databases">
        <title>Genome sequencing of Vibrio scophthalmi strain VS-05, an isolated from Paralichthys olivaceus.</title>
        <authorList>
            <person name="Han H.-J."/>
        </authorList>
    </citation>
    <scope>NUCLEOTIDE SEQUENCE [LARGE SCALE GENOMIC DNA]</scope>
    <source>
        <strain evidence="9 10">VS-05</strain>
    </source>
</reference>
<keyword evidence="10" id="KW-1185">Reference proteome</keyword>
<evidence type="ECO:0000259" key="8">
    <source>
        <dbReference type="PROSITE" id="PS51101"/>
    </source>
</evidence>
<dbReference type="GO" id="GO:0009401">
    <property type="term" value="P:phosphoenolpyruvate-dependent sugar phosphotransferase system"/>
    <property type="evidence" value="ECO:0007669"/>
    <property type="project" value="UniProtKB-KW"/>
</dbReference>
<dbReference type="Proteomes" id="UP000092528">
    <property type="component" value="Chromosome 2"/>
</dbReference>
<organism evidence="9 10">
    <name type="scientific">Vibrio scophthalmi</name>
    <dbReference type="NCBI Taxonomy" id="45658"/>
    <lineage>
        <taxon>Bacteria</taxon>
        <taxon>Pseudomonadati</taxon>
        <taxon>Pseudomonadota</taxon>
        <taxon>Gammaproteobacteria</taxon>
        <taxon>Vibrionales</taxon>
        <taxon>Vibrionaceae</taxon>
        <taxon>Vibrio</taxon>
    </lineage>
</organism>
<protein>
    <submittedName>
        <fullName evidence="9">Protein-N(Pi)-phosphohistidine--sugar phosphotransferase</fullName>
        <ecNumber evidence="9">2.7.1.191</ecNumber>
    </submittedName>
</protein>
<evidence type="ECO:0000256" key="1">
    <source>
        <dbReference type="ARBA" id="ARBA00004496"/>
    </source>
</evidence>
<keyword evidence="4" id="KW-0762">Sugar transport</keyword>
<dbReference type="Gene3D" id="3.40.35.10">
    <property type="entry name" value="Phosphotransferase system, sorbose subfamily IIB component"/>
    <property type="match status" value="1"/>
</dbReference>
<keyword evidence="6" id="KW-0598">Phosphotransferase system</keyword>
<dbReference type="Pfam" id="PF03830">
    <property type="entry name" value="PTSIIB_sorb"/>
    <property type="match status" value="1"/>
</dbReference>
<keyword evidence="5 9" id="KW-0808">Transferase</keyword>
<dbReference type="SUPFAM" id="SSF52728">
    <property type="entry name" value="PTS IIb component"/>
    <property type="match status" value="1"/>
</dbReference>
<proteinExistence type="predicted"/>